<feature type="transmembrane region" description="Helical" evidence="1">
    <location>
        <begin position="40"/>
        <end position="66"/>
    </location>
</feature>
<feature type="transmembrane region" description="Helical" evidence="1">
    <location>
        <begin position="78"/>
        <end position="95"/>
    </location>
</feature>
<accession>A0A285HT23</accession>
<dbReference type="Proteomes" id="UP000219573">
    <property type="component" value="Unassembled WGS sequence"/>
</dbReference>
<evidence type="ECO:0000256" key="1">
    <source>
        <dbReference type="SAM" id="Phobius"/>
    </source>
</evidence>
<feature type="transmembrane region" description="Helical" evidence="1">
    <location>
        <begin position="107"/>
        <end position="128"/>
    </location>
</feature>
<sequence length="133" mass="15382">MKKFDDEEFRRDPQFLNRYAYVQNNPVMYTDPSGRFTLSVAAYFIGKAIFYGTLGYGVYLIGRYGWKNAYKHFNFKDWAWNVASAAVLSLPVPIIQTAARIFFRDSIIYKAIYGISWGSAITAATWVAKKIYR</sequence>
<proteinExistence type="predicted"/>
<protein>
    <submittedName>
        <fullName evidence="2">RHS repeat-associated core domain-containing protein</fullName>
    </submittedName>
</protein>
<reference evidence="3" key="1">
    <citation type="submission" date="2017-09" db="EMBL/GenBank/DDBJ databases">
        <authorList>
            <person name="Varghese N."/>
            <person name="Submissions S."/>
        </authorList>
    </citation>
    <scope>NUCLEOTIDE SEQUENCE [LARGE SCALE GENOMIC DNA]</scope>
    <source>
        <strain evidence="3">MSL47</strain>
    </source>
</reference>
<gene>
    <name evidence="2" type="ORF">SAMN06265827_12423</name>
</gene>
<organism evidence="2 3">
    <name type="scientific">Orenia metallireducens</name>
    <dbReference type="NCBI Taxonomy" id="1413210"/>
    <lineage>
        <taxon>Bacteria</taxon>
        <taxon>Bacillati</taxon>
        <taxon>Bacillota</taxon>
        <taxon>Clostridia</taxon>
        <taxon>Halanaerobiales</taxon>
        <taxon>Halobacteroidaceae</taxon>
        <taxon>Orenia</taxon>
    </lineage>
</organism>
<dbReference type="Gene3D" id="2.180.10.10">
    <property type="entry name" value="RHS repeat-associated core"/>
    <property type="match status" value="1"/>
</dbReference>
<dbReference type="OrthoDB" id="9815752at2"/>
<keyword evidence="1" id="KW-0812">Transmembrane</keyword>
<keyword evidence="1" id="KW-0472">Membrane</keyword>
<name>A0A285HT23_9FIRM</name>
<evidence type="ECO:0000313" key="2">
    <source>
        <dbReference type="EMBL" id="SNY38773.1"/>
    </source>
</evidence>
<dbReference type="AlphaFoldDB" id="A0A285HT23"/>
<keyword evidence="1" id="KW-1133">Transmembrane helix</keyword>
<keyword evidence="3" id="KW-1185">Reference proteome</keyword>
<evidence type="ECO:0000313" key="3">
    <source>
        <dbReference type="Proteomes" id="UP000219573"/>
    </source>
</evidence>
<dbReference type="EMBL" id="OBDZ01000024">
    <property type="protein sequence ID" value="SNY38773.1"/>
    <property type="molecule type" value="Genomic_DNA"/>
</dbReference>